<evidence type="ECO:0000313" key="3">
    <source>
        <dbReference type="Proteomes" id="UP000019146"/>
    </source>
</evidence>
<accession>A0A0P0RH47</accession>
<gene>
    <name evidence="2" type="ORF">K788_0007639</name>
</gene>
<keyword evidence="1" id="KW-0472">Membrane</keyword>
<proteinExistence type="predicted"/>
<name>A0A0P0RH47_9BURK</name>
<dbReference type="AlphaFoldDB" id="A0A0P0RH47"/>
<reference evidence="2 3" key="1">
    <citation type="journal article" date="2014" name="Genome Announc.">
        <title>Draft Genome Sequence of the Haloacid-Degrading Burkholderia caribensis Strain MBA4.</title>
        <authorList>
            <person name="Pan Y."/>
            <person name="Kong K.F."/>
            <person name="Tsang J.S."/>
        </authorList>
    </citation>
    <scope>NUCLEOTIDE SEQUENCE [LARGE SCALE GENOMIC DNA]</scope>
    <source>
        <strain evidence="2 3">MBA4</strain>
    </source>
</reference>
<evidence type="ECO:0000256" key="1">
    <source>
        <dbReference type="SAM" id="Phobius"/>
    </source>
</evidence>
<organism evidence="2 3">
    <name type="scientific">Paraburkholderia caribensis MBA4</name>
    <dbReference type="NCBI Taxonomy" id="1323664"/>
    <lineage>
        <taxon>Bacteria</taxon>
        <taxon>Pseudomonadati</taxon>
        <taxon>Pseudomonadota</taxon>
        <taxon>Betaproteobacteria</taxon>
        <taxon>Burkholderiales</taxon>
        <taxon>Burkholderiaceae</taxon>
        <taxon>Paraburkholderia</taxon>
    </lineage>
</organism>
<evidence type="ECO:0000313" key="2">
    <source>
        <dbReference type="EMBL" id="ALL67620.1"/>
    </source>
</evidence>
<sequence length="49" mass="5721">MTVFKGWFYAIRIQITHREKTVSFCLTGKLQFFVAIAQFIILSNRGLIL</sequence>
<keyword evidence="1" id="KW-0812">Transmembrane</keyword>
<dbReference type="EMBL" id="CP012747">
    <property type="protein sequence ID" value="ALL67620.1"/>
    <property type="molecule type" value="Genomic_DNA"/>
</dbReference>
<keyword evidence="1" id="KW-1133">Transmembrane helix</keyword>
<feature type="transmembrane region" description="Helical" evidence="1">
    <location>
        <begin position="21"/>
        <end position="41"/>
    </location>
</feature>
<dbReference type="Proteomes" id="UP000019146">
    <property type="component" value="Chromosome 2"/>
</dbReference>
<dbReference type="KEGG" id="bcai:K788_0007639"/>
<protein>
    <submittedName>
        <fullName evidence="2">Uncharacterized protein</fullName>
    </submittedName>
</protein>